<dbReference type="InterPro" id="IPR036020">
    <property type="entry name" value="WW_dom_sf"/>
</dbReference>
<accession>A0A7S2CL93</accession>
<dbReference type="EMBL" id="HBGU01018097">
    <property type="protein sequence ID" value="CAD9429159.1"/>
    <property type="molecule type" value="Transcribed_RNA"/>
</dbReference>
<organism evidence="3">
    <name type="scientific">Haptolina brevifila</name>
    <dbReference type="NCBI Taxonomy" id="156173"/>
    <lineage>
        <taxon>Eukaryota</taxon>
        <taxon>Haptista</taxon>
        <taxon>Haptophyta</taxon>
        <taxon>Prymnesiophyceae</taxon>
        <taxon>Prymnesiales</taxon>
        <taxon>Prymnesiaceae</taxon>
        <taxon>Haptolina</taxon>
    </lineage>
</organism>
<dbReference type="Gene3D" id="2.20.70.10">
    <property type="match status" value="1"/>
</dbReference>
<reference evidence="3" key="1">
    <citation type="submission" date="2021-01" db="EMBL/GenBank/DDBJ databases">
        <authorList>
            <person name="Corre E."/>
            <person name="Pelletier E."/>
            <person name="Niang G."/>
            <person name="Scheremetjew M."/>
            <person name="Finn R."/>
            <person name="Kale V."/>
            <person name="Holt S."/>
            <person name="Cochrane G."/>
            <person name="Meng A."/>
            <person name="Brown T."/>
            <person name="Cohen L."/>
        </authorList>
    </citation>
    <scope>NUCLEOTIDE SEQUENCE</scope>
    <source>
        <strain evidence="3">UTEX LB 985</strain>
    </source>
</reference>
<sequence>MRMMLLLAATSLTVGLRLHGGNSPAPLTSRLCVARSGCILARLNLPPGWKEVTDADSGKPYYYNAATGVTQWQVPKDDSQFAATGNGNLRALTPDCTWKVKLDLKAPDSASTITVTANLRFAEDQGYEPPQGFVRVESCVPDETLALGEQKVRWALSEDPEDRKDSLWIWGLFSEPLYPFILFEMELVAPLAFPEEGVAIPAGPLYFQVDHRRKDGQVQLGEGSVTYKQVSEQNADLVGLSQFSYAEPVPCGKIRFLDTAQGISKGIF</sequence>
<dbReference type="CDD" id="cd00201">
    <property type="entry name" value="WW"/>
    <property type="match status" value="1"/>
</dbReference>
<feature type="domain" description="WW" evidence="2">
    <location>
        <begin position="43"/>
        <end position="77"/>
    </location>
</feature>
<dbReference type="InterPro" id="IPR001202">
    <property type="entry name" value="WW_dom"/>
</dbReference>
<evidence type="ECO:0000256" key="1">
    <source>
        <dbReference type="SAM" id="SignalP"/>
    </source>
</evidence>
<dbReference type="PROSITE" id="PS50020">
    <property type="entry name" value="WW_DOMAIN_2"/>
    <property type="match status" value="1"/>
</dbReference>
<gene>
    <name evidence="3" type="ORF">CBRE1094_LOCUS9820</name>
</gene>
<dbReference type="SMART" id="SM00456">
    <property type="entry name" value="WW"/>
    <property type="match status" value="1"/>
</dbReference>
<feature type="signal peptide" evidence="1">
    <location>
        <begin position="1"/>
        <end position="15"/>
    </location>
</feature>
<dbReference type="Pfam" id="PF00397">
    <property type="entry name" value="WW"/>
    <property type="match status" value="1"/>
</dbReference>
<dbReference type="PROSITE" id="PS01159">
    <property type="entry name" value="WW_DOMAIN_1"/>
    <property type="match status" value="1"/>
</dbReference>
<protein>
    <recommendedName>
        <fullName evidence="2">WW domain-containing protein</fullName>
    </recommendedName>
</protein>
<evidence type="ECO:0000313" key="3">
    <source>
        <dbReference type="EMBL" id="CAD9429159.1"/>
    </source>
</evidence>
<keyword evidence="1" id="KW-0732">Signal</keyword>
<dbReference type="SUPFAM" id="SSF51045">
    <property type="entry name" value="WW domain"/>
    <property type="match status" value="1"/>
</dbReference>
<proteinExistence type="predicted"/>
<evidence type="ECO:0000259" key="2">
    <source>
        <dbReference type="PROSITE" id="PS50020"/>
    </source>
</evidence>
<name>A0A7S2CL93_9EUKA</name>
<dbReference type="AlphaFoldDB" id="A0A7S2CL93"/>
<feature type="chain" id="PRO_5030504321" description="WW domain-containing protein" evidence="1">
    <location>
        <begin position="16"/>
        <end position="268"/>
    </location>
</feature>